<name>A0A1B6INU0_9HEMI</name>
<proteinExistence type="predicted"/>
<protein>
    <recommendedName>
        <fullName evidence="2">Retrotransposon gag domain-containing protein</fullName>
    </recommendedName>
</protein>
<dbReference type="AlphaFoldDB" id="A0A1B6INU0"/>
<gene>
    <name evidence="1" type="ORF">g.3558</name>
</gene>
<feature type="non-terminal residue" evidence="1">
    <location>
        <position position="1"/>
    </location>
</feature>
<sequence length="218" mass="24376">AISAAIGGSKSSVHPVFMDHVGCGTVVDGHGVSGLFSSAFAKLSHPLSPILQSMPKADGLELNHLLAFLQEAFKIQEFPGMTDLVLMEILAPFCLRPLSDRLLDCLKRRASFDEFHAQVIEYFIPGRVMERLRVERIYRPQAPGETLSQFVGEIRGVAQILRLDLSERQLVDIILEGINLEDRCRLVFCTRPTSWADLDRLCIASRGVQDADFLRERL</sequence>
<accession>A0A1B6INU0</accession>
<evidence type="ECO:0008006" key="2">
    <source>
        <dbReference type="Google" id="ProtNLM"/>
    </source>
</evidence>
<evidence type="ECO:0000313" key="1">
    <source>
        <dbReference type="EMBL" id="JAS88595.1"/>
    </source>
</evidence>
<dbReference type="EMBL" id="GECU01019111">
    <property type="protein sequence ID" value="JAS88595.1"/>
    <property type="molecule type" value="Transcribed_RNA"/>
</dbReference>
<feature type="non-terminal residue" evidence="1">
    <location>
        <position position="218"/>
    </location>
</feature>
<reference evidence="1" key="1">
    <citation type="submission" date="2015-11" db="EMBL/GenBank/DDBJ databases">
        <title>De novo transcriptome assembly of four potential Pierce s Disease insect vectors from Arizona vineyards.</title>
        <authorList>
            <person name="Tassone E.E."/>
        </authorList>
    </citation>
    <scope>NUCLEOTIDE SEQUENCE</scope>
</reference>
<organism evidence="1">
    <name type="scientific">Homalodisca liturata</name>
    <dbReference type="NCBI Taxonomy" id="320908"/>
    <lineage>
        <taxon>Eukaryota</taxon>
        <taxon>Metazoa</taxon>
        <taxon>Ecdysozoa</taxon>
        <taxon>Arthropoda</taxon>
        <taxon>Hexapoda</taxon>
        <taxon>Insecta</taxon>
        <taxon>Pterygota</taxon>
        <taxon>Neoptera</taxon>
        <taxon>Paraneoptera</taxon>
        <taxon>Hemiptera</taxon>
        <taxon>Auchenorrhyncha</taxon>
        <taxon>Membracoidea</taxon>
        <taxon>Cicadellidae</taxon>
        <taxon>Cicadellinae</taxon>
        <taxon>Proconiini</taxon>
        <taxon>Homalodisca</taxon>
    </lineage>
</organism>